<comment type="caution">
    <text evidence="2">The sequence shown here is derived from an EMBL/GenBank/DDBJ whole genome shotgun (WGS) entry which is preliminary data.</text>
</comment>
<protein>
    <recommendedName>
        <fullName evidence="4">Ankyrin repeat protein</fullName>
    </recommendedName>
</protein>
<dbReference type="SUPFAM" id="SSF48403">
    <property type="entry name" value="Ankyrin repeat"/>
    <property type="match status" value="1"/>
</dbReference>
<name>A0AAJ0CUB0_9HYPO</name>
<proteinExistence type="predicted"/>
<dbReference type="EMBL" id="JASWJB010000044">
    <property type="protein sequence ID" value="KAK2606203.1"/>
    <property type="molecule type" value="Genomic_DNA"/>
</dbReference>
<dbReference type="InterPro" id="IPR002110">
    <property type="entry name" value="Ankyrin_rpt"/>
</dbReference>
<dbReference type="AlphaFoldDB" id="A0AAJ0CUB0"/>
<evidence type="ECO:0000256" key="1">
    <source>
        <dbReference type="SAM" id="MobiDB-lite"/>
    </source>
</evidence>
<dbReference type="SMART" id="SM00248">
    <property type="entry name" value="ANK"/>
    <property type="match status" value="2"/>
</dbReference>
<evidence type="ECO:0000313" key="3">
    <source>
        <dbReference type="Proteomes" id="UP001251528"/>
    </source>
</evidence>
<keyword evidence="3" id="KW-1185">Reference proteome</keyword>
<feature type="compositionally biased region" description="Acidic residues" evidence="1">
    <location>
        <begin position="218"/>
        <end position="231"/>
    </location>
</feature>
<organism evidence="2 3">
    <name type="scientific">Conoideocrella luteorostrata</name>
    <dbReference type="NCBI Taxonomy" id="1105319"/>
    <lineage>
        <taxon>Eukaryota</taxon>
        <taxon>Fungi</taxon>
        <taxon>Dikarya</taxon>
        <taxon>Ascomycota</taxon>
        <taxon>Pezizomycotina</taxon>
        <taxon>Sordariomycetes</taxon>
        <taxon>Hypocreomycetidae</taxon>
        <taxon>Hypocreales</taxon>
        <taxon>Clavicipitaceae</taxon>
        <taxon>Conoideocrella</taxon>
    </lineage>
</organism>
<gene>
    <name evidence="2" type="ORF">QQS21_003374</name>
</gene>
<feature type="region of interest" description="Disordered" evidence="1">
    <location>
        <begin position="197"/>
        <end position="244"/>
    </location>
</feature>
<dbReference type="Gene3D" id="1.25.40.20">
    <property type="entry name" value="Ankyrin repeat-containing domain"/>
    <property type="match status" value="1"/>
</dbReference>
<dbReference type="Proteomes" id="UP001251528">
    <property type="component" value="Unassembled WGS sequence"/>
</dbReference>
<dbReference type="InterPro" id="IPR036770">
    <property type="entry name" value="Ankyrin_rpt-contain_sf"/>
</dbReference>
<accession>A0AAJ0CUB0</accession>
<evidence type="ECO:0000313" key="2">
    <source>
        <dbReference type="EMBL" id="KAK2606203.1"/>
    </source>
</evidence>
<reference evidence="2" key="1">
    <citation type="submission" date="2023-06" db="EMBL/GenBank/DDBJ databases">
        <title>Conoideocrella luteorostrata (Hypocreales: Clavicipitaceae), a potential biocontrol fungus for elongate hemlock scale in United States Christmas tree production areas.</title>
        <authorList>
            <person name="Barrett H."/>
            <person name="Lovett B."/>
            <person name="Macias A.M."/>
            <person name="Stajich J.E."/>
            <person name="Kasson M.T."/>
        </authorList>
    </citation>
    <scope>NUCLEOTIDE SEQUENCE</scope>
    <source>
        <strain evidence="2">ARSEF 14590</strain>
    </source>
</reference>
<sequence length="244" mass="27546">MTWNPNLTGHFTSLTDFVFGPGYNALNYLCMNAENGTQPDVVAYLLSQGVDINSRNHGGDTCLHTFVKNLRCYIQRESDVLHLLVRNGAEIHALNSYGCSVSFCAYYKEFACFEGLGSYRGDLWDAVIQKYGCNLVKHRAHQPRRAIYTEKYTRSHFEALWKGAEHLCPYWDDKPWPLHVCVACGLEEDSSDGESYVRAGKVHGKSRAKDEHFTDEGSYADDEQSSIDDGESFTNDSRTDGDEI</sequence>
<evidence type="ECO:0008006" key="4">
    <source>
        <dbReference type="Google" id="ProtNLM"/>
    </source>
</evidence>